<evidence type="ECO:0000256" key="5">
    <source>
        <dbReference type="ARBA" id="ARBA00023125"/>
    </source>
</evidence>
<dbReference type="InterPro" id="IPR035644">
    <property type="entry name" value="MraZ_C"/>
</dbReference>
<comment type="subunit">
    <text evidence="7">Forms oligomers.</text>
</comment>
<accession>A0A7W5YEE9</accession>
<keyword evidence="4 7" id="KW-0805">Transcription regulation</keyword>
<evidence type="ECO:0000256" key="3">
    <source>
        <dbReference type="ARBA" id="ARBA00022737"/>
    </source>
</evidence>
<dbReference type="GO" id="GO:0003700">
    <property type="term" value="F:DNA-binding transcription factor activity"/>
    <property type="evidence" value="ECO:0007669"/>
    <property type="project" value="UniProtKB-UniRule"/>
</dbReference>
<feature type="domain" description="SpoVT-AbrB" evidence="8">
    <location>
        <begin position="84"/>
        <end position="127"/>
    </location>
</feature>
<dbReference type="GO" id="GO:2000143">
    <property type="term" value="P:negative regulation of DNA-templated transcription initiation"/>
    <property type="evidence" value="ECO:0007669"/>
    <property type="project" value="TreeGrafter"/>
</dbReference>
<dbReference type="InterPro" id="IPR035642">
    <property type="entry name" value="MraZ_N"/>
</dbReference>
<dbReference type="AlphaFoldDB" id="A0A7W5YEE9"/>
<evidence type="ECO:0000259" key="8">
    <source>
        <dbReference type="PROSITE" id="PS51740"/>
    </source>
</evidence>
<dbReference type="CDD" id="cd16320">
    <property type="entry name" value="MraZ_N"/>
    <property type="match status" value="1"/>
</dbReference>
<keyword evidence="6 7" id="KW-0804">Transcription</keyword>
<dbReference type="PANTHER" id="PTHR34701">
    <property type="entry name" value="TRANSCRIPTIONAL REGULATOR MRAZ"/>
    <property type="match status" value="1"/>
</dbReference>
<sequence length="150" mass="17559">MQFSGKIQAKMDAKGRLFFPAEFRRQAEAEGGEQRYVLKQDVYQPCLVIYPYSSWEQEVAELRNRLNRWNPKEAMLFRQFLSDVEVFSLDANGRFIVPRRFQALLGEERKAVFLGLDDRIELWDAARTVEPFLSADNFTESLQQLMSTPL</sequence>
<dbReference type="Pfam" id="PF02381">
    <property type="entry name" value="MraZ"/>
    <property type="match status" value="2"/>
</dbReference>
<dbReference type="CDD" id="cd16321">
    <property type="entry name" value="MraZ_C"/>
    <property type="match status" value="1"/>
</dbReference>
<dbReference type="InterPro" id="IPR037914">
    <property type="entry name" value="SpoVT-AbrB_sf"/>
</dbReference>
<name>A0A7W5YEE9_9BACT</name>
<dbReference type="SUPFAM" id="SSF89447">
    <property type="entry name" value="AbrB/MazE/MraZ-like"/>
    <property type="match status" value="1"/>
</dbReference>
<reference evidence="9 10" key="1">
    <citation type="submission" date="2020-08" db="EMBL/GenBank/DDBJ databases">
        <title>Genomic Encyclopedia of Type Strains, Phase IV (KMG-IV): sequencing the most valuable type-strain genomes for metagenomic binning, comparative biology and taxonomic classification.</title>
        <authorList>
            <person name="Goeker M."/>
        </authorList>
    </citation>
    <scope>NUCLEOTIDE SEQUENCE [LARGE SCALE GENOMIC DNA]</scope>
    <source>
        <strain evidence="9 10">DSM 22548</strain>
    </source>
</reference>
<evidence type="ECO:0000313" key="9">
    <source>
        <dbReference type="EMBL" id="MBB3703299.1"/>
    </source>
</evidence>
<evidence type="ECO:0000256" key="6">
    <source>
        <dbReference type="ARBA" id="ARBA00023163"/>
    </source>
</evidence>
<dbReference type="InterPro" id="IPR003444">
    <property type="entry name" value="MraZ"/>
</dbReference>
<dbReference type="PANTHER" id="PTHR34701:SF1">
    <property type="entry name" value="TRANSCRIPTIONAL REGULATOR MRAZ"/>
    <property type="match status" value="1"/>
</dbReference>
<keyword evidence="2 7" id="KW-0963">Cytoplasm</keyword>
<dbReference type="GO" id="GO:0009295">
    <property type="term" value="C:nucleoid"/>
    <property type="evidence" value="ECO:0007669"/>
    <property type="project" value="UniProtKB-SubCell"/>
</dbReference>
<dbReference type="RefSeq" id="WP_183697558.1">
    <property type="nucleotide sequence ID" value="NZ_JACICA010000010.1"/>
</dbReference>
<dbReference type="HAMAP" id="MF_01008">
    <property type="entry name" value="MraZ"/>
    <property type="match status" value="1"/>
</dbReference>
<dbReference type="Gene3D" id="3.40.1550.20">
    <property type="entry name" value="Transcriptional regulator MraZ domain"/>
    <property type="match status" value="1"/>
</dbReference>
<evidence type="ECO:0000256" key="2">
    <source>
        <dbReference type="ARBA" id="ARBA00022490"/>
    </source>
</evidence>
<keyword evidence="5 7" id="KW-0238">DNA-binding</keyword>
<dbReference type="InterPro" id="IPR038619">
    <property type="entry name" value="MraZ_sf"/>
</dbReference>
<evidence type="ECO:0000256" key="7">
    <source>
        <dbReference type="HAMAP-Rule" id="MF_01008"/>
    </source>
</evidence>
<dbReference type="InterPro" id="IPR020603">
    <property type="entry name" value="MraZ_dom"/>
</dbReference>
<evidence type="ECO:0000256" key="1">
    <source>
        <dbReference type="ARBA" id="ARBA00013860"/>
    </source>
</evidence>
<dbReference type="EMBL" id="JACICA010000010">
    <property type="protein sequence ID" value="MBB3703299.1"/>
    <property type="molecule type" value="Genomic_DNA"/>
</dbReference>
<dbReference type="PROSITE" id="PS51740">
    <property type="entry name" value="SPOVT_ABRB"/>
    <property type="match status" value="2"/>
</dbReference>
<organism evidence="9 10">
    <name type="scientific">Alloprevotella rava</name>
    <dbReference type="NCBI Taxonomy" id="671218"/>
    <lineage>
        <taxon>Bacteria</taxon>
        <taxon>Pseudomonadati</taxon>
        <taxon>Bacteroidota</taxon>
        <taxon>Bacteroidia</taxon>
        <taxon>Bacteroidales</taxon>
        <taxon>Prevotellaceae</taxon>
        <taxon>Alloprevotella</taxon>
    </lineage>
</organism>
<comment type="subcellular location">
    <subcellularLocation>
        <location evidence="7">Cytoplasm</location>
        <location evidence="7">Nucleoid</location>
    </subcellularLocation>
</comment>
<gene>
    <name evidence="7" type="primary">mraZ</name>
    <name evidence="9" type="ORF">FHS60_001781</name>
</gene>
<proteinExistence type="inferred from homology"/>
<keyword evidence="3" id="KW-0677">Repeat</keyword>
<feature type="domain" description="SpoVT-AbrB" evidence="8">
    <location>
        <begin position="6"/>
        <end position="54"/>
    </location>
</feature>
<comment type="caution">
    <text evidence="9">The sequence shown here is derived from an EMBL/GenBank/DDBJ whole genome shotgun (WGS) entry which is preliminary data.</text>
</comment>
<dbReference type="InterPro" id="IPR007159">
    <property type="entry name" value="SpoVT-AbrB_dom"/>
</dbReference>
<dbReference type="GO" id="GO:0005737">
    <property type="term" value="C:cytoplasm"/>
    <property type="evidence" value="ECO:0007669"/>
    <property type="project" value="UniProtKB-UniRule"/>
</dbReference>
<dbReference type="GO" id="GO:0000976">
    <property type="term" value="F:transcription cis-regulatory region binding"/>
    <property type="evidence" value="ECO:0007669"/>
    <property type="project" value="TreeGrafter"/>
</dbReference>
<comment type="similarity">
    <text evidence="7">Belongs to the MraZ family.</text>
</comment>
<evidence type="ECO:0000256" key="4">
    <source>
        <dbReference type="ARBA" id="ARBA00023015"/>
    </source>
</evidence>
<protein>
    <recommendedName>
        <fullName evidence="1 7">Transcriptional regulator MraZ</fullName>
    </recommendedName>
</protein>
<dbReference type="Proteomes" id="UP000541425">
    <property type="component" value="Unassembled WGS sequence"/>
</dbReference>
<evidence type="ECO:0000313" key="10">
    <source>
        <dbReference type="Proteomes" id="UP000541425"/>
    </source>
</evidence>